<evidence type="ECO:0000256" key="4">
    <source>
        <dbReference type="ARBA" id="ARBA00022989"/>
    </source>
</evidence>
<dbReference type="SUPFAM" id="SSF56281">
    <property type="entry name" value="Metallo-hydrolase/oxidoreductase"/>
    <property type="match status" value="1"/>
</dbReference>
<dbReference type="InterPro" id="IPR025405">
    <property type="entry name" value="DUF4131"/>
</dbReference>
<feature type="domain" description="Metallo-beta-lactamase" evidence="7">
    <location>
        <begin position="609"/>
        <end position="817"/>
    </location>
</feature>
<dbReference type="Gene3D" id="3.60.15.10">
    <property type="entry name" value="Ribonuclease Z/Hydroxyacylglutathione hydrolase-like"/>
    <property type="match status" value="1"/>
</dbReference>
<organism evidence="8 9">
    <name type="scientific">OM182 bacterium BACL3 MAG-120619-bin3</name>
    <dbReference type="NCBI Taxonomy" id="1655593"/>
    <lineage>
        <taxon>Bacteria</taxon>
        <taxon>Pseudomonadati</taxon>
        <taxon>Pseudomonadota</taxon>
        <taxon>Gammaproteobacteria</taxon>
        <taxon>OMG group</taxon>
        <taxon>OM182 clade</taxon>
    </lineage>
</organism>
<dbReference type="InterPro" id="IPR004477">
    <property type="entry name" value="ComEC_N"/>
</dbReference>
<gene>
    <name evidence="8" type="ORF">ABR85_06485</name>
</gene>
<evidence type="ECO:0000256" key="6">
    <source>
        <dbReference type="SAM" id="Phobius"/>
    </source>
</evidence>
<proteinExistence type="predicted"/>
<evidence type="ECO:0000313" key="8">
    <source>
        <dbReference type="EMBL" id="KRO83423.1"/>
    </source>
</evidence>
<dbReference type="GO" id="GO:0030420">
    <property type="term" value="P:establishment of competence for transformation"/>
    <property type="evidence" value="ECO:0007669"/>
    <property type="project" value="InterPro"/>
</dbReference>
<dbReference type="NCBIfam" id="TIGR00361">
    <property type="entry name" value="ComEC_Rec2"/>
    <property type="match status" value="1"/>
</dbReference>
<evidence type="ECO:0000256" key="5">
    <source>
        <dbReference type="ARBA" id="ARBA00023136"/>
    </source>
</evidence>
<protein>
    <recommendedName>
        <fullName evidence="7">Metallo-beta-lactamase domain-containing protein</fullName>
    </recommendedName>
</protein>
<keyword evidence="3 6" id="KW-0812">Transmembrane</keyword>
<dbReference type="Pfam" id="PF03772">
    <property type="entry name" value="Competence"/>
    <property type="match status" value="1"/>
</dbReference>
<dbReference type="Pfam" id="PF00753">
    <property type="entry name" value="Lactamase_B"/>
    <property type="match status" value="1"/>
</dbReference>
<dbReference type="EMBL" id="LICD01000019">
    <property type="protein sequence ID" value="KRO83423.1"/>
    <property type="molecule type" value="Genomic_DNA"/>
</dbReference>
<feature type="transmembrane region" description="Helical" evidence="6">
    <location>
        <begin position="28"/>
        <end position="45"/>
    </location>
</feature>
<evidence type="ECO:0000256" key="3">
    <source>
        <dbReference type="ARBA" id="ARBA00022692"/>
    </source>
</evidence>
<feature type="transmembrane region" description="Helical" evidence="6">
    <location>
        <begin position="450"/>
        <end position="469"/>
    </location>
</feature>
<evidence type="ECO:0000313" key="9">
    <source>
        <dbReference type="Proteomes" id="UP000051242"/>
    </source>
</evidence>
<reference evidence="8 9" key="1">
    <citation type="submission" date="2015-10" db="EMBL/GenBank/DDBJ databases">
        <title>Metagenome-Assembled Genomes uncover a global brackish microbiome.</title>
        <authorList>
            <person name="Hugerth L.W."/>
            <person name="Larsson J."/>
            <person name="Alneberg J."/>
            <person name="Lindh M.V."/>
            <person name="Legrand C."/>
            <person name="Pinhassi J."/>
            <person name="Andersson A.F."/>
        </authorList>
    </citation>
    <scope>NUCLEOTIDE SEQUENCE [LARGE SCALE GENOMIC DNA]</scope>
    <source>
        <strain evidence="8">BACL22 MAG-120619-bin3</strain>
    </source>
</reference>
<dbReference type="SMART" id="SM00849">
    <property type="entry name" value="Lactamase_B"/>
    <property type="match status" value="1"/>
</dbReference>
<comment type="caution">
    <text evidence="8">The sequence shown here is derived from an EMBL/GenBank/DDBJ whole genome shotgun (WGS) entry which is preliminary data.</text>
</comment>
<keyword evidence="5 6" id="KW-0472">Membrane</keyword>
<feature type="transmembrane region" description="Helical" evidence="6">
    <location>
        <begin position="340"/>
        <end position="360"/>
    </location>
</feature>
<dbReference type="Pfam" id="PF13567">
    <property type="entry name" value="DUF4131"/>
    <property type="match status" value="1"/>
</dbReference>
<dbReference type="Proteomes" id="UP000051242">
    <property type="component" value="Unassembled WGS sequence"/>
</dbReference>
<feature type="transmembrane region" description="Helical" evidence="6">
    <location>
        <begin position="297"/>
        <end position="320"/>
    </location>
</feature>
<evidence type="ECO:0000256" key="2">
    <source>
        <dbReference type="ARBA" id="ARBA00022475"/>
    </source>
</evidence>
<feature type="transmembrane region" description="Helical" evidence="6">
    <location>
        <begin position="380"/>
        <end position="399"/>
    </location>
</feature>
<dbReference type="CDD" id="cd07731">
    <property type="entry name" value="ComA-like_MBL-fold"/>
    <property type="match status" value="1"/>
</dbReference>
<dbReference type="InterPro" id="IPR052159">
    <property type="entry name" value="Competence_DNA_uptake"/>
</dbReference>
<accession>A0A0R2T816</accession>
<dbReference type="InterPro" id="IPR001279">
    <property type="entry name" value="Metallo-B-lactamas"/>
</dbReference>
<dbReference type="PANTHER" id="PTHR30619">
    <property type="entry name" value="DNA INTERNALIZATION/COMPETENCE PROTEIN COMEC/REC2"/>
    <property type="match status" value="1"/>
</dbReference>
<keyword evidence="4 6" id="KW-1133">Transmembrane helix</keyword>
<dbReference type="InterPro" id="IPR036866">
    <property type="entry name" value="RibonucZ/Hydroxyglut_hydro"/>
</dbReference>
<feature type="transmembrane region" description="Helical" evidence="6">
    <location>
        <begin position="545"/>
        <end position="564"/>
    </location>
</feature>
<comment type="subcellular location">
    <subcellularLocation>
        <location evidence="1">Cell membrane</location>
        <topology evidence="1">Multi-pass membrane protein</topology>
    </subcellularLocation>
</comment>
<feature type="transmembrane region" description="Helical" evidence="6">
    <location>
        <begin position="481"/>
        <end position="500"/>
    </location>
</feature>
<name>A0A0R2T816_9GAMM</name>
<dbReference type="InterPro" id="IPR004797">
    <property type="entry name" value="Competence_ComEC/Rec2"/>
</dbReference>
<evidence type="ECO:0000256" key="1">
    <source>
        <dbReference type="ARBA" id="ARBA00004651"/>
    </source>
</evidence>
<feature type="transmembrane region" description="Helical" evidence="6">
    <location>
        <begin position="57"/>
        <end position="75"/>
    </location>
</feature>
<dbReference type="PANTHER" id="PTHR30619:SF1">
    <property type="entry name" value="RECOMBINATION PROTEIN 2"/>
    <property type="match status" value="1"/>
</dbReference>
<sequence>MRLLLSAFCLGILSVTWASSLAHIVLWLLWLLGLQILTAILVVLSRSAFIGAHKSSIAYLLAVSAAFCGGALFHAQTADNQLSRQLAPSLEGIPLLIEGRVLNMPTVAGAAYRFQFDVSAACLLSDASKTKRPSETVASADCSAHIPFAGKVLLSYYVPRGLVEKGSVSTHEATPLEYPAKLKPGTFLQLVVKLNRPHGFSNPGGFDYEAFLFRNKILAKGYVRGELTAALESEMDKTWPSLSVLIEQRRFDIRKRLLESSANAKNTGIVLALGLGDSSLVSQSLWNQLRATGTTHLLVVSGLHVGMIAVFLVMVSRALWRICLVCLPAAASRAPHCIKFCLWFSLLGTAGFALFTGWSLPTQRAVAMLTVFAVSRLSSRRFGVITGLLFALTFVLVLSPLAATGSGFWLSFVAVSVLVLFAAPPQRPPIEESVNDTPLLSRFSARTRQFAFPQIVVTLGLILPLLVFGVRVSLLAPIINLLAIPFLTLALLPASLLAVLDVALLGQSALGAIVIADFLCDQLVRLLAVGAELNLLWEPQVTPSIASYLVAFVCLCACLVPIGWRARCVCGMWTVMLGLNNLDWRSEAQAGECNQAQPSLRLDQLDVGQGLALIIRTNCHALLYDAGASLSAEFEMGSAVIRPALRVLGINRLDRLVISHADNDHAGGAVGVLRSVAVADIHVGGYAENFSTFQGYLGARAMDARPCRRGDSWRWDGVVFSYLSPVSQAVGESVGGRRGSQNSRNSHSCVLKVTLGEAAVLLTGDIERAEEASLALRYQEQLRATVMVAPHHGSKTSSSYALLKRVDPEIVIVAAGYKNSFGHPHPEVLRRYEILETPVFNTAVTGMLSLRLDERGVVSPPRAYRLTNRRYWRPIP</sequence>
<dbReference type="GO" id="GO:0005886">
    <property type="term" value="C:plasma membrane"/>
    <property type="evidence" value="ECO:0007669"/>
    <property type="project" value="UniProtKB-SubCell"/>
</dbReference>
<dbReference type="AlphaFoldDB" id="A0A0R2T816"/>
<dbReference type="NCBIfam" id="TIGR00360">
    <property type="entry name" value="ComEC_N-term"/>
    <property type="match status" value="1"/>
</dbReference>
<keyword evidence="2" id="KW-1003">Cell membrane</keyword>
<dbReference type="InterPro" id="IPR035681">
    <property type="entry name" value="ComA-like_MBL"/>
</dbReference>
<feature type="transmembrane region" description="Helical" evidence="6">
    <location>
        <begin position="406"/>
        <end position="423"/>
    </location>
</feature>
<evidence type="ECO:0000259" key="7">
    <source>
        <dbReference type="SMART" id="SM00849"/>
    </source>
</evidence>